<reference evidence="2" key="1">
    <citation type="journal article" date="2024" name="IScience">
        <title>Strigolactones Initiate the Formation of Haustorium-like Structures in Castilleja.</title>
        <authorList>
            <person name="Buerger M."/>
            <person name="Peterson D."/>
            <person name="Chory J."/>
        </authorList>
    </citation>
    <scope>NUCLEOTIDE SEQUENCE [LARGE SCALE GENOMIC DNA]</scope>
</reference>
<keyword evidence="2" id="KW-1185">Reference proteome</keyword>
<protein>
    <submittedName>
        <fullName evidence="1">Uncharacterized protein</fullName>
    </submittedName>
</protein>
<name>A0ABD3DLF6_9LAMI</name>
<proteinExistence type="predicted"/>
<dbReference type="AlphaFoldDB" id="A0ABD3DLF6"/>
<evidence type="ECO:0000313" key="2">
    <source>
        <dbReference type="Proteomes" id="UP001632038"/>
    </source>
</evidence>
<evidence type="ECO:0000313" key="1">
    <source>
        <dbReference type="EMBL" id="KAL3643118.1"/>
    </source>
</evidence>
<organism evidence="1 2">
    <name type="scientific">Castilleja foliolosa</name>
    <dbReference type="NCBI Taxonomy" id="1961234"/>
    <lineage>
        <taxon>Eukaryota</taxon>
        <taxon>Viridiplantae</taxon>
        <taxon>Streptophyta</taxon>
        <taxon>Embryophyta</taxon>
        <taxon>Tracheophyta</taxon>
        <taxon>Spermatophyta</taxon>
        <taxon>Magnoliopsida</taxon>
        <taxon>eudicotyledons</taxon>
        <taxon>Gunneridae</taxon>
        <taxon>Pentapetalae</taxon>
        <taxon>asterids</taxon>
        <taxon>lamiids</taxon>
        <taxon>Lamiales</taxon>
        <taxon>Orobanchaceae</taxon>
        <taxon>Pedicularideae</taxon>
        <taxon>Castillejinae</taxon>
        <taxon>Castilleja</taxon>
    </lineage>
</organism>
<gene>
    <name evidence="1" type="ORF">CASFOL_013933</name>
</gene>
<dbReference type="Proteomes" id="UP001632038">
    <property type="component" value="Unassembled WGS sequence"/>
</dbReference>
<accession>A0ABD3DLF6</accession>
<dbReference type="EMBL" id="JAVIJP010000016">
    <property type="protein sequence ID" value="KAL3643118.1"/>
    <property type="molecule type" value="Genomic_DNA"/>
</dbReference>
<sequence>MVSERHLCSSGGVLVVSDPFDDTSQEDFALIEDSRLARRLSGAKRNFVMFFSKTGFEKLGKEISWLTILMIRSTP</sequence>
<comment type="caution">
    <text evidence="1">The sequence shown here is derived from an EMBL/GenBank/DDBJ whole genome shotgun (WGS) entry which is preliminary data.</text>
</comment>